<dbReference type="EMBL" id="KF885940">
    <property type="protein sequence ID" value="AIT99327.1"/>
    <property type="molecule type" value="mRNA"/>
</dbReference>
<evidence type="ECO:0000313" key="2">
    <source>
        <dbReference type="EMBL" id="AIT99327.1"/>
    </source>
</evidence>
<feature type="transmembrane region" description="Helical" evidence="1">
    <location>
        <begin position="20"/>
        <end position="44"/>
    </location>
</feature>
<dbReference type="SUPFAM" id="SSF81321">
    <property type="entry name" value="Family A G protein-coupled receptor-like"/>
    <property type="match status" value="1"/>
</dbReference>
<sequence length="72" mass="7968">WSPYAVVSMYSAFIDQNAVSPLAGTLPAVVAKSSMLWTALVYIFSNKNIRNNFLASIRLKLNDSEISQSRSN</sequence>
<name>A0A0A7DNA8_9BILA</name>
<reference evidence="2" key="1">
    <citation type="submission" date="2013-11" db="EMBL/GenBank/DDBJ databases">
        <title>B. koreanus Opsin sequences.</title>
        <authorList>
            <person name="Rhee J.-S."/>
            <person name="Kim B.-M."/>
            <person name="Jeong C.-B."/>
            <person name="Lee J.-S."/>
        </authorList>
    </citation>
    <scope>NUCLEOTIDE SEQUENCE</scope>
</reference>
<keyword evidence="1" id="KW-1133">Transmembrane helix</keyword>
<feature type="non-terminal residue" evidence="2">
    <location>
        <position position="72"/>
    </location>
</feature>
<proteinExistence type="evidence at transcript level"/>
<evidence type="ECO:0000256" key="1">
    <source>
        <dbReference type="SAM" id="Phobius"/>
    </source>
</evidence>
<dbReference type="Gene3D" id="1.20.1070.10">
    <property type="entry name" value="Rhodopsin 7-helix transmembrane proteins"/>
    <property type="match status" value="1"/>
</dbReference>
<organism evidence="2">
    <name type="scientific">Brachionus koreanus</name>
    <dbReference type="NCBI Taxonomy" id="1199090"/>
    <lineage>
        <taxon>Eukaryota</taxon>
        <taxon>Metazoa</taxon>
        <taxon>Spiralia</taxon>
        <taxon>Gnathifera</taxon>
        <taxon>Rotifera</taxon>
        <taxon>Eurotatoria</taxon>
        <taxon>Monogononta</taxon>
        <taxon>Pseudotrocha</taxon>
        <taxon>Ploima</taxon>
        <taxon>Brachionidae</taxon>
        <taxon>Brachionus</taxon>
    </lineage>
</organism>
<keyword evidence="1" id="KW-0812">Transmembrane</keyword>
<protein>
    <submittedName>
        <fullName evidence="2">Ciliary opsin 1</fullName>
    </submittedName>
</protein>
<feature type="non-terminal residue" evidence="2">
    <location>
        <position position="1"/>
    </location>
</feature>
<keyword evidence="1" id="KW-0472">Membrane</keyword>
<dbReference type="AlphaFoldDB" id="A0A0A7DNA8"/>
<accession>A0A0A7DNA8</accession>